<feature type="region of interest" description="Disordered" evidence="1">
    <location>
        <begin position="47"/>
        <end position="68"/>
    </location>
</feature>
<organism evidence="3 4">
    <name type="scientific">Nocardioides baculatus</name>
    <dbReference type="NCBI Taxonomy" id="2801337"/>
    <lineage>
        <taxon>Bacteria</taxon>
        <taxon>Bacillati</taxon>
        <taxon>Actinomycetota</taxon>
        <taxon>Actinomycetes</taxon>
        <taxon>Propionibacteriales</taxon>
        <taxon>Nocardioidaceae</taxon>
        <taxon>Nocardioides</taxon>
    </lineage>
</organism>
<evidence type="ECO:0000313" key="4">
    <source>
        <dbReference type="Proteomes" id="UP000636918"/>
    </source>
</evidence>
<evidence type="ECO:0000256" key="2">
    <source>
        <dbReference type="SAM" id="Phobius"/>
    </source>
</evidence>
<feature type="transmembrane region" description="Helical" evidence="2">
    <location>
        <begin position="74"/>
        <end position="92"/>
    </location>
</feature>
<keyword evidence="4" id="KW-1185">Reference proteome</keyword>
<name>A0ABS1L4Z7_9ACTN</name>
<feature type="region of interest" description="Disordered" evidence="1">
    <location>
        <begin position="100"/>
        <end position="124"/>
    </location>
</feature>
<protein>
    <recommendedName>
        <fullName evidence="5">DUF3592 domain-containing protein</fullName>
    </recommendedName>
</protein>
<feature type="transmembrane region" description="Helical" evidence="2">
    <location>
        <begin position="12"/>
        <end position="34"/>
    </location>
</feature>
<reference evidence="3 4" key="1">
    <citation type="submission" date="2021-01" db="EMBL/GenBank/DDBJ databases">
        <title>Genome seq and assembly of Nocardiodes sp. G10.</title>
        <authorList>
            <person name="Chhetri G."/>
        </authorList>
    </citation>
    <scope>NUCLEOTIDE SEQUENCE [LARGE SCALE GENOMIC DNA]</scope>
    <source>
        <strain evidence="3 4">G10</strain>
    </source>
</reference>
<evidence type="ECO:0008006" key="5">
    <source>
        <dbReference type="Google" id="ProtNLM"/>
    </source>
</evidence>
<keyword evidence="2" id="KW-0812">Transmembrane</keyword>
<keyword evidence="2" id="KW-1133">Transmembrane helix</keyword>
<feature type="region of interest" description="Disordered" evidence="1">
    <location>
        <begin position="203"/>
        <end position="223"/>
    </location>
</feature>
<accession>A0ABS1L4Z7</accession>
<dbReference type="Proteomes" id="UP000636918">
    <property type="component" value="Unassembled WGS sequence"/>
</dbReference>
<dbReference type="RefSeq" id="WP_201933630.1">
    <property type="nucleotide sequence ID" value="NZ_JAERSG010000001.1"/>
</dbReference>
<comment type="caution">
    <text evidence="3">The sequence shown here is derived from an EMBL/GenBank/DDBJ whole genome shotgun (WGS) entry which is preliminary data.</text>
</comment>
<feature type="transmembrane region" description="Helical" evidence="2">
    <location>
        <begin position="178"/>
        <end position="198"/>
    </location>
</feature>
<gene>
    <name evidence="3" type="ORF">JI751_03990</name>
</gene>
<sequence length="223" mass="24427">MHPISVMVSALFLDPISLTVGVLALLAIAGYAAISIRLARRKRERASAPPAYVRPDAHTMSPPRRRGRSDGMTWTALVLLVAVLAFLGWNIYSWNDARTPPSGASVESATVDDTYDPSRPRPGSRNRNFLVVQFHLDDGETGEALYEQQFIGGADRGDTIEVYRDGDTWRTTSEESPWGAIGSGLGALLVLVMIYGWFRVRRAKPDETPPPPAPVRRDGPDGI</sequence>
<evidence type="ECO:0000313" key="3">
    <source>
        <dbReference type="EMBL" id="MBL0746760.1"/>
    </source>
</evidence>
<keyword evidence="2" id="KW-0472">Membrane</keyword>
<proteinExistence type="predicted"/>
<evidence type="ECO:0000256" key="1">
    <source>
        <dbReference type="SAM" id="MobiDB-lite"/>
    </source>
</evidence>
<dbReference type="EMBL" id="JAERSG010000001">
    <property type="protein sequence ID" value="MBL0746760.1"/>
    <property type="molecule type" value="Genomic_DNA"/>
</dbReference>